<feature type="compositionally biased region" description="Low complexity" evidence="1">
    <location>
        <begin position="39"/>
        <end position="49"/>
    </location>
</feature>
<keyword evidence="3" id="KW-0732">Signal</keyword>
<feature type="region of interest" description="Disordered" evidence="1">
    <location>
        <begin position="25"/>
        <end position="49"/>
    </location>
</feature>
<evidence type="ECO:0000256" key="1">
    <source>
        <dbReference type="SAM" id="MobiDB-lite"/>
    </source>
</evidence>
<gene>
    <name evidence="4" type="ORF">B1H18_05365</name>
</gene>
<dbReference type="AlphaFoldDB" id="A0A1V4AD72"/>
<feature type="signal peptide" evidence="3">
    <location>
        <begin position="1"/>
        <end position="24"/>
    </location>
</feature>
<name>A0A1V4AD72_9ACTN</name>
<keyword evidence="2" id="KW-0812">Transmembrane</keyword>
<protein>
    <submittedName>
        <fullName evidence="4">Uncharacterized protein</fullName>
    </submittedName>
</protein>
<reference evidence="4 5" key="1">
    <citation type="submission" date="2017-02" db="EMBL/GenBank/DDBJ databases">
        <title>Draft Genome Sequence of Streptomyces tsukubaensis F601, a Producer of the immunosuppressant tacrolimus FK506.</title>
        <authorList>
            <person name="Zong G."/>
            <person name="Zhong C."/>
            <person name="Fu J."/>
            <person name="Qin R."/>
            <person name="Cao G."/>
        </authorList>
    </citation>
    <scope>NUCLEOTIDE SEQUENCE [LARGE SCALE GENOMIC DNA]</scope>
    <source>
        <strain evidence="4 5">F601</strain>
    </source>
</reference>
<organism evidence="4 5">
    <name type="scientific">Streptomyces tsukubensis</name>
    <dbReference type="NCBI Taxonomy" id="83656"/>
    <lineage>
        <taxon>Bacteria</taxon>
        <taxon>Bacillati</taxon>
        <taxon>Actinomycetota</taxon>
        <taxon>Actinomycetes</taxon>
        <taxon>Kitasatosporales</taxon>
        <taxon>Streptomycetaceae</taxon>
        <taxon>Streptomyces</taxon>
    </lineage>
</organism>
<keyword evidence="5" id="KW-1185">Reference proteome</keyword>
<keyword evidence="2" id="KW-0472">Membrane</keyword>
<feature type="chain" id="PRO_5013070449" evidence="3">
    <location>
        <begin position="25"/>
        <end position="257"/>
    </location>
</feature>
<comment type="caution">
    <text evidence="4">The sequence shown here is derived from an EMBL/GenBank/DDBJ whole genome shotgun (WGS) entry which is preliminary data.</text>
</comment>
<accession>A0A1V4AD72</accession>
<dbReference type="STRING" id="83656.B1H18_05365"/>
<evidence type="ECO:0000256" key="2">
    <source>
        <dbReference type="SAM" id="Phobius"/>
    </source>
</evidence>
<keyword evidence="2" id="KW-1133">Transmembrane helix</keyword>
<evidence type="ECO:0000313" key="4">
    <source>
        <dbReference type="EMBL" id="OON81902.1"/>
    </source>
</evidence>
<proteinExistence type="predicted"/>
<evidence type="ECO:0000256" key="3">
    <source>
        <dbReference type="SAM" id="SignalP"/>
    </source>
</evidence>
<evidence type="ECO:0000313" key="5">
    <source>
        <dbReference type="Proteomes" id="UP000190539"/>
    </source>
</evidence>
<dbReference type="EMBL" id="MVFC01000003">
    <property type="protein sequence ID" value="OON81902.1"/>
    <property type="molecule type" value="Genomic_DNA"/>
</dbReference>
<sequence>MAATTLAALTVAGTTLALAPVATAGGMGSDHSGSEAFSTTLNPVPTNNVTGSGTARIHLDGNKATVTVSVKGLLGGVPHAQHIHIDGQGRCPTPADAGVHNGKKSMSTSDGMKAYGMIGTSLTTTGDNTPTSALAVDRFPMGSAFHYERTQTVTDDVAKSIRANNAVIVVHGIDYDGSGKFTNVLGASELDPKLPQVATAPALCGVMREQMSGGVAAGAGGTQGLQHTGLVSAGAAAIAVGGAGFLVARRRKANGQA</sequence>
<feature type="transmembrane region" description="Helical" evidence="2">
    <location>
        <begin position="229"/>
        <end position="248"/>
    </location>
</feature>
<dbReference type="Proteomes" id="UP000190539">
    <property type="component" value="Unassembled WGS sequence"/>
</dbReference>